<dbReference type="HAMAP" id="MF_00313">
    <property type="entry name" value="Glutaminase"/>
    <property type="match status" value="1"/>
</dbReference>
<dbReference type="InterPro" id="IPR015868">
    <property type="entry name" value="Glutaminase"/>
</dbReference>
<dbReference type="Gene3D" id="3.40.710.10">
    <property type="entry name" value="DD-peptidase/beta-lactamase superfamily"/>
    <property type="match status" value="1"/>
</dbReference>
<comment type="catalytic activity">
    <reaction evidence="5 7">
        <text>L-glutamine + H2O = L-glutamate + NH4(+)</text>
        <dbReference type="Rhea" id="RHEA:15889"/>
        <dbReference type="ChEBI" id="CHEBI:15377"/>
        <dbReference type="ChEBI" id="CHEBI:28938"/>
        <dbReference type="ChEBI" id="CHEBI:29985"/>
        <dbReference type="ChEBI" id="CHEBI:58359"/>
        <dbReference type="EC" id="3.5.1.2"/>
    </reaction>
</comment>
<dbReference type="EMBL" id="LVHI01000040">
    <property type="protein sequence ID" value="OAK51152.1"/>
    <property type="molecule type" value="Genomic_DNA"/>
</dbReference>
<dbReference type="RefSeq" id="WP_068431663.1">
    <property type="nucleotide sequence ID" value="NZ_LVHI01000040.1"/>
</dbReference>
<dbReference type="FunFam" id="3.40.710.10:FF:000005">
    <property type="entry name" value="Glutaminase"/>
    <property type="match status" value="1"/>
</dbReference>
<reference evidence="10 11" key="1">
    <citation type="submission" date="2016-03" db="EMBL/GenBank/DDBJ databases">
        <title>Genome sequence of Rhodococcus kyotonensis KB10.</title>
        <authorList>
            <person name="Jeong H."/>
            <person name="Hong C.E."/>
            <person name="Jo S.H."/>
            <person name="Park J.M."/>
        </authorList>
    </citation>
    <scope>NUCLEOTIDE SEQUENCE [LARGE SCALE GENOMIC DNA]</scope>
    <source>
        <strain evidence="10 11">KB10</strain>
    </source>
</reference>
<proteinExistence type="inferred from homology"/>
<comment type="subunit">
    <text evidence="2 7">Homotetramer.</text>
</comment>
<gene>
    <name evidence="7" type="primary">glsA</name>
    <name evidence="10" type="ORF">A3K89_13070</name>
</gene>
<keyword evidence="4 7" id="KW-0378">Hydrolase</keyword>
<dbReference type="NCBIfam" id="TIGR03814">
    <property type="entry name" value="Gln_ase"/>
    <property type="match status" value="1"/>
</dbReference>
<feature type="binding site" evidence="7">
    <location>
        <position position="165"/>
    </location>
    <ligand>
        <name>substrate</name>
    </ligand>
</feature>
<feature type="binding site" evidence="7">
    <location>
        <position position="189"/>
    </location>
    <ligand>
        <name>substrate</name>
    </ligand>
</feature>
<dbReference type="Gene3D" id="3.30.750.24">
    <property type="entry name" value="STAS domain"/>
    <property type="match status" value="1"/>
</dbReference>
<evidence type="ECO:0000256" key="8">
    <source>
        <dbReference type="SAM" id="MobiDB-lite"/>
    </source>
</evidence>
<feature type="binding site" evidence="7">
    <location>
        <position position="114"/>
    </location>
    <ligand>
        <name>substrate</name>
    </ligand>
</feature>
<dbReference type="GO" id="GO:0004359">
    <property type="term" value="F:glutaminase activity"/>
    <property type="evidence" value="ECO:0007669"/>
    <property type="project" value="UniProtKB-UniRule"/>
</dbReference>
<dbReference type="PANTHER" id="PTHR12544">
    <property type="entry name" value="GLUTAMINASE"/>
    <property type="match status" value="1"/>
</dbReference>
<dbReference type="GO" id="GO:0006543">
    <property type="term" value="P:L-glutamine catabolic process"/>
    <property type="evidence" value="ECO:0007669"/>
    <property type="project" value="TreeGrafter"/>
</dbReference>
<dbReference type="Pfam" id="PF01740">
    <property type="entry name" value="STAS"/>
    <property type="match status" value="1"/>
</dbReference>
<accession>A0A177Y6M0</accession>
<dbReference type="SUPFAM" id="SSF56601">
    <property type="entry name" value="beta-lactamase/transpeptidase-like"/>
    <property type="match status" value="1"/>
</dbReference>
<name>A0A177Y6M0_9NOCA</name>
<keyword evidence="11" id="KW-1185">Reference proteome</keyword>
<feature type="binding site" evidence="7">
    <location>
        <position position="241"/>
    </location>
    <ligand>
        <name>substrate</name>
    </ligand>
</feature>
<feature type="binding site" evidence="7">
    <location>
        <position position="158"/>
    </location>
    <ligand>
        <name>substrate</name>
    </ligand>
</feature>
<sequence length="401" mass="42232">MESPIPDYLDTVLAECRSVDGGSIESGNRRLAAADPDMFGVAIATVAGTVYTAGDADVEFSIQSIAKTLAYALAIADNGLDAMSDVVDVEPSGDSFNEISLEPGSGRPRNALINAGALAVHAMVRADSARERVERIRALHSALAGRELSIDTAVYESELDADDRNTGITHLLKAVGVLGADPDEVVDGYAAQCAISVTCRDLAVMASVMANGGLEPGSSTRLLDLSVNSHVLSTMTTCGMYDGTGSWISTVGIPAKSGVSGAIIGVLPGQVGIAVVSPRLNEHGNSVRGVAVFERLSRDLELHMMHVSPSGMSSLRTVDESDDATVLELQGDLRFAGAESVLARLGNGIPSHHRIRLDFEHVRAVDDAARRLLREAMDRLRSEGHDVEVSDPHDLLEPADT</sequence>
<evidence type="ECO:0000259" key="9">
    <source>
        <dbReference type="PROSITE" id="PS50801"/>
    </source>
</evidence>
<evidence type="ECO:0000256" key="6">
    <source>
        <dbReference type="ARBA" id="ARBA00070405"/>
    </source>
</evidence>
<dbReference type="PROSITE" id="PS50801">
    <property type="entry name" value="STAS"/>
    <property type="match status" value="1"/>
</dbReference>
<dbReference type="SUPFAM" id="SSF52091">
    <property type="entry name" value="SpoIIaa-like"/>
    <property type="match status" value="1"/>
</dbReference>
<feature type="domain" description="STAS" evidence="9">
    <location>
        <begin position="314"/>
        <end position="401"/>
    </location>
</feature>
<dbReference type="AlphaFoldDB" id="A0A177Y6M0"/>
<evidence type="ECO:0000256" key="2">
    <source>
        <dbReference type="ARBA" id="ARBA00011881"/>
    </source>
</evidence>
<dbReference type="InterPro" id="IPR002645">
    <property type="entry name" value="STAS_dom"/>
</dbReference>
<dbReference type="GO" id="GO:0006537">
    <property type="term" value="P:glutamate biosynthetic process"/>
    <property type="evidence" value="ECO:0007669"/>
    <property type="project" value="TreeGrafter"/>
</dbReference>
<dbReference type="Pfam" id="PF04960">
    <property type="entry name" value="Glutaminase"/>
    <property type="match status" value="1"/>
</dbReference>
<keyword evidence="7" id="KW-0007">Acetylation</keyword>
<protein>
    <recommendedName>
        <fullName evidence="6 7">Glutaminase</fullName>
        <ecNumber evidence="3 7">3.5.1.2</ecNumber>
    </recommendedName>
</protein>
<evidence type="ECO:0000256" key="5">
    <source>
        <dbReference type="ARBA" id="ARBA00049534"/>
    </source>
</evidence>
<evidence type="ECO:0000256" key="3">
    <source>
        <dbReference type="ARBA" id="ARBA00012918"/>
    </source>
</evidence>
<feature type="binding site" evidence="7">
    <location>
        <position position="259"/>
    </location>
    <ligand>
        <name>substrate</name>
    </ligand>
</feature>
<evidence type="ECO:0000313" key="10">
    <source>
        <dbReference type="EMBL" id="OAK51152.1"/>
    </source>
</evidence>
<evidence type="ECO:0000256" key="4">
    <source>
        <dbReference type="ARBA" id="ARBA00022801"/>
    </source>
</evidence>
<dbReference type="PANTHER" id="PTHR12544:SF29">
    <property type="entry name" value="GLUTAMINASE"/>
    <property type="match status" value="1"/>
</dbReference>
<comment type="similarity">
    <text evidence="1 7">Belongs to the glutaminase family.</text>
</comment>
<dbReference type="InterPro" id="IPR036513">
    <property type="entry name" value="STAS_dom_sf"/>
</dbReference>
<dbReference type="EC" id="3.5.1.2" evidence="3 7"/>
<evidence type="ECO:0000313" key="11">
    <source>
        <dbReference type="Proteomes" id="UP000077519"/>
    </source>
</evidence>
<dbReference type="InterPro" id="IPR012338">
    <property type="entry name" value="Beta-lactam/transpept-like"/>
</dbReference>
<evidence type="ECO:0000256" key="7">
    <source>
        <dbReference type="HAMAP-Rule" id="MF_00313"/>
    </source>
</evidence>
<organism evidence="10 11">
    <name type="scientific">Rhodococcoides kyotonense</name>
    <dbReference type="NCBI Taxonomy" id="398843"/>
    <lineage>
        <taxon>Bacteria</taxon>
        <taxon>Bacillati</taxon>
        <taxon>Actinomycetota</taxon>
        <taxon>Actinomycetes</taxon>
        <taxon>Mycobacteriales</taxon>
        <taxon>Nocardiaceae</taxon>
        <taxon>Rhodococcoides</taxon>
    </lineage>
</organism>
<feature type="region of interest" description="Disordered" evidence="8">
    <location>
        <begin position="382"/>
        <end position="401"/>
    </location>
</feature>
<dbReference type="Proteomes" id="UP000077519">
    <property type="component" value="Unassembled WGS sequence"/>
</dbReference>
<evidence type="ECO:0000256" key="1">
    <source>
        <dbReference type="ARBA" id="ARBA00011076"/>
    </source>
</evidence>
<feature type="binding site" evidence="7">
    <location>
        <position position="64"/>
    </location>
    <ligand>
        <name>substrate</name>
    </ligand>
</feature>
<comment type="caution">
    <text evidence="10">The sequence shown here is derived from an EMBL/GenBank/DDBJ whole genome shotgun (WGS) entry which is preliminary data.</text>
</comment>